<comment type="cofactor">
    <cofactor evidence="1">
        <name>FAD</name>
        <dbReference type="ChEBI" id="CHEBI:57692"/>
    </cofactor>
</comment>
<gene>
    <name evidence="5" type="ORF">G6045_02150</name>
</gene>
<dbReference type="Proteomes" id="UP000481109">
    <property type="component" value="Unassembled WGS sequence"/>
</dbReference>
<dbReference type="PANTHER" id="PTHR43004:SF19">
    <property type="entry name" value="BINDING MONOOXYGENASE, PUTATIVE (JCVI)-RELATED"/>
    <property type="match status" value="1"/>
</dbReference>
<evidence type="ECO:0000256" key="2">
    <source>
        <dbReference type="ARBA" id="ARBA00022630"/>
    </source>
</evidence>
<keyword evidence="2" id="KW-0285">Flavoprotein</keyword>
<dbReference type="Gene3D" id="3.30.70.2450">
    <property type="match status" value="1"/>
</dbReference>
<dbReference type="RefSeq" id="WP_165330007.1">
    <property type="nucleotide sequence ID" value="NZ_JAAKZW010000003.1"/>
</dbReference>
<dbReference type="SUPFAM" id="SSF51905">
    <property type="entry name" value="FAD/NAD(P)-binding domain"/>
    <property type="match status" value="1"/>
</dbReference>
<dbReference type="Gene3D" id="3.50.50.60">
    <property type="entry name" value="FAD/NAD(P)-binding domain"/>
    <property type="match status" value="2"/>
</dbReference>
<dbReference type="GO" id="GO:0071949">
    <property type="term" value="F:FAD binding"/>
    <property type="evidence" value="ECO:0007669"/>
    <property type="project" value="InterPro"/>
</dbReference>
<keyword evidence="3" id="KW-0274">FAD</keyword>
<comment type="caution">
    <text evidence="5">The sequence shown here is derived from an EMBL/GenBank/DDBJ whole genome shotgun (WGS) entry which is preliminary data.</text>
</comment>
<dbReference type="AlphaFoldDB" id="A0A6G4XCA2"/>
<dbReference type="EMBL" id="JAAKZW010000003">
    <property type="protein sequence ID" value="NGO74490.1"/>
    <property type="molecule type" value="Genomic_DNA"/>
</dbReference>
<dbReference type="InterPro" id="IPR002938">
    <property type="entry name" value="FAD-bd"/>
</dbReference>
<evidence type="ECO:0000256" key="1">
    <source>
        <dbReference type="ARBA" id="ARBA00001974"/>
    </source>
</evidence>
<name>A0A6G4XCA2_9ACTN</name>
<sequence length="500" mass="54479">MDTDVIVAGAGPTGLMLACELRLAGVDVVVLERLPQRSGESRAGGIHSRTLEILDQRGIVDRFLAEGDLQPVGHFAGLYLDFDESESRHPYPLMILQSDIERILEEWAGELGVRVLRSSEICGLAQDEDSVTVETRSPAATGPTLTARYLVGCDGGRSAVRKLAGIGFPGTEATMTALIGDVELPELPEDYVWVRRTPGGDYSAIAFQPGWHRVITSEFDRVVDRDEEVTFEQLRESMIRVAGTDFGMRNPRWVSRFNDAARQADRYVAGRVLLAGDAAHIHFPAGGQGLNMGVQDAVNLGWKLAAVVRGQAPPALLDSYHAERHPVAERVLANTRAQSALVRPGPQTDALREVFGSLIVFDDVNRYLRHLLTALDIRYPIDGDHPLVGRRVPDAWLDDTEDAERVYELLHSGRPVLLALRDDTDLALVAKGWSDRVDFVEASSGQDLWNVPAVGDIPPPAALLVRPDGHVAWATAEDAAPDLPALRSALTTWCGPALQG</sequence>
<keyword evidence="6" id="KW-1185">Reference proteome</keyword>
<dbReference type="Pfam" id="PF01494">
    <property type="entry name" value="FAD_binding_3"/>
    <property type="match status" value="1"/>
</dbReference>
<dbReference type="Pfam" id="PF21274">
    <property type="entry name" value="Rng_hyd_C"/>
    <property type="match status" value="1"/>
</dbReference>
<feature type="domain" description="FAD-binding" evidence="4">
    <location>
        <begin position="2"/>
        <end position="334"/>
    </location>
</feature>
<evidence type="ECO:0000313" key="6">
    <source>
        <dbReference type="Proteomes" id="UP000481109"/>
    </source>
</evidence>
<dbReference type="PANTHER" id="PTHR43004">
    <property type="entry name" value="TRK SYSTEM POTASSIUM UPTAKE PROTEIN"/>
    <property type="match status" value="1"/>
</dbReference>
<evidence type="ECO:0000256" key="3">
    <source>
        <dbReference type="ARBA" id="ARBA00022827"/>
    </source>
</evidence>
<protein>
    <submittedName>
        <fullName evidence="5">FAD-binding protein</fullName>
    </submittedName>
</protein>
<evidence type="ECO:0000259" key="4">
    <source>
        <dbReference type="Pfam" id="PF01494"/>
    </source>
</evidence>
<dbReference type="PRINTS" id="PR00420">
    <property type="entry name" value="RNGMNOXGNASE"/>
</dbReference>
<dbReference type="InterPro" id="IPR036188">
    <property type="entry name" value="FAD/NAD-bd_sf"/>
</dbReference>
<dbReference type="InterPro" id="IPR050641">
    <property type="entry name" value="RIFMO-like"/>
</dbReference>
<dbReference type="GO" id="GO:0016709">
    <property type="term" value="F:oxidoreductase activity, acting on paired donors, with incorporation or reduction of molecular oxygen, NAD(P)H as one donor, and incorporation of one atom of oxygen"/>
    <property type="evidence" value="ECO:0007669"/>
    <property type="project" value="UniProtKB-ARBA"/>
</dbReference>
<reference evidence="5 6" key="1">
    <citation type="submission" date="2020-02" db="EMBL/GenBank/DDBJ databases">
        <title>Whole-genome analyses of novel actinobacteria.</title>
        <authorList>
            <person name="Sahin N."/>
            <person name="Tokatli A."/>
        </authorList>
    </citation>
    <scope>NUCLEOTIDE SEQUENCE [LARGE SCALE GENOMIC DNA]</scope>
    <source>
        <strain evidence="5 6">YC504</strain>
    </source>
</reference>
<dbReference type="Gene3D" id="3.40.30.120">
    <property type="match status" value="1"/>
</dbReference>
<proteinExistence type="predicted"/>
<evidence type="ECO:0000313" key="5">
    <source>
        <dbReference type="EMBL" id="NGO74490.1"/>
    </source>
</evidence>
<accession>A0A6G4XCA2</accession>
<organism evidence="5 6">
    <name type="scientific">Streptomyces mesophilus</name>
    <dbReference type="NCBI Taxonomy" id="1775132"/>
    <lineage>
        <taxon>Bacteria</taxon>
        <taxon>Bacillati</taxon>
        <taxon>Actinomycetota</taxon>
        <taxon>Actinomycetes</taxon>
        <taxon>Kitasatosporales</taxon>
        <taxon>Streptomycetaceae</taxon>
        <taxon>Streptomyces</taxon>
    </lineage>
</organism>